<dbReference type="EMBL" id="RSAA01000007">
    <property type="protein sequence ID" value="RRO18161.1"/>
    <property type="molecule type" value="Genomic_DNA"/>
</dbReference>
<protein>
    <recommendedName>
        <fullName evidence="3">ESX-1 secretion-associated protein</fullName>
    </recommendedName>
</protein>
<organism evidence="1 2">
    <name type="scientific">Saccharopolyspora rhizosphaerae</name>
    <dbReference type="NCBI Taxonomy" id="2492662"/>
    <lineage>
        <taxon>Bacteria</taxon>
        <taxon>Bacillati</taxon>
        <taxon>Actinomycetota</taxon>
        <taxon>Actinomycetes</taxon>
        <taxon>Pseudonocardiales</taxon>
        <taxon>Pseudonocardiaceae</taxon>
        <taxon>Saccharopolyspora</taxon>
    </lineage>
</organism>
<dbReference type="RefSeq" id="WP_125089513.1">
    <property type="nucleotide sequence ID" value="NZ_RSAA01000007.1"/>
</dbReference>
<dbReference type="Pfam" id="PF10824">
    <property type="entry name" value="T7SS_ESX_EspC"/>
    <property type="match status" value="1"/>
</dbReference>
<accession>A0A3R8P7B9</accession>
<evidence type="ECO:0008006" key="3">
    <source>
        <dbReference type="Google" id="ProtNLM"/>
    </source>
</evidence>
<evidence type="ECO:0000313" key="2">
    <source>
        <dbReference type="Proteomes" id="UP000274515"/>
    </source>
</evidence>
<dbReference type="InterPro" id="IPR022536">
    <property type="entry name" value="EspC"/>
</dbReference>
<keyword evidence="2" id="KW-1185">Reference proteome</keyword>
<gene>
    <name evidence="1" type="ORF">EIL87_07905</name>
</gene>
<dbReference type="OrthoDB" id="3694089at2"/>
<evidence type="ECO:0000313" key="1">
    <source>
        <dbReference type="EMBL" id="RRO18161.1"/>
    </source>
</evidence>
<dbReference type="AlphaFoldDB" id="A0A3R8P7B9"/>
<reference evidence="1 2" key="1">
    <citation type="submission" date="2018-11" db="EMBL/GenBank/DDBJ databases">
        <title>Saccharopolyspora rhizosphaerae sp. nov., an actinomycete isolated from rhizosphere soil in Thailand.</title>
        <authorList>
            <person name="Intra B."/>
            <person name="Euanorasetr J."/>
            <person name="Take A."/>
            <person name="Inahashi Y."/>
            <person name="Mori M."/>
            <person name="Panbangred W."/>
            <person name="Matsumoto A."/>
        </authorList>
    </citation>
    <scope>NUCLEOTIDE SEQUENCE [LARGE SCALE GENOMIC DNA]</scope>
    <source>
        <strain evidence="1 2">H219</strain>
    </source>
</reference>
<name>A0A3R8P7B9_9PSEU</name>
<sequence length="101" mass="10670">MSHFAVKPEALNAHGNYLAELAGKISDAADKGNAVSFGVESFGLVGQAFSLQARTTSERAVEQLRTFSERTEKLGEAVGACANAYTAEDSAQASCLAEIEW</sequence>
<comment type="caution">
    <text evidence="1">The sequence shown here is derived from an EMBL/GenBank/DDBJ whole genome shotgun (WGS) entry which is preliminary data.</text>
</comment>
<proteinExistence type="predicted"/>
<dbReference type="GO" id="GO:0009306">
    <property type="term" value="P:protein secretion"/>
    <property type="evidence" value="ECO:0007669"/>
    <property type="project" value="InterPro"/>
</dbReference>
<dbReference type="Proteomes" id="UP000274515">
    <property type="component" value="Unassembled WGS sequence"/>
</dbReference>